<dbReference type="EMBL" id="AZMM01001980">
    <property type="protein sequence ID" value="ETJ43991.1"/>
    <property type="molecule type" value="Genomic_DNA"/>
</dbReference>
<accession>W1YNU0</accession>
<keyword evidence="1" id="KW-1133">Transmembrane helix</keyword>
<keyword evidence="1" id="KW-0472">Membrane</keyword>
<evidence type="ECO:0000313" key="2">
    <source>
        <dbReference type="EMBL" id="ETJ43991.1"/>
    </source>
</evidence>
<sequence>MNISIKKRDVLWSYGSMALTMAVNLLLLPLYIYFFTPDMVGLWYVFISIGS</sequence>
<evidence type="ECO:0000256" key="1">
    <source>
        <dbReference type="SAM" id="Phobius"/>
    </source>
</evidence>
<reference evidence="2" key="1">
    <citation type="submission" date="2013-12" db="EMBL/GenBank/DDBJ databases">
        <title>A Varibaculum cambriense genome reconstructed from a premature infant gut community with otherwise low bacterial novelty that shifts toward anaerobic metabolism during the third week of life.</title>
        <authorList>
            <person name="Brown C.T."/>
            <person name="Sharon I."/>
            <person name="Thomas B.C."/>
            <person name="Castelle C.J."/>
            <person name="Morowitz M.J."/>
            <person name="Banfield J.F."/>
        </authorList>
    </citation>
    <scope>NUCLEOTIDE SEQUENCE</scope>
</reference>
<gene>
    <name evidence="2" type="ORF">Q604_UNBC01980G0002</name>
</gene>
<organism evidence="2">
    <name type="scientific">human gut metagenome</name>
    <dbReference type="NCBI Taxonomy" id="408170"/>
    <lineage>
        <taxon>unclassified sequences</taxon>
        <taxon>metagenomes</taxon>
        <taxon>organismal metagenomes</taxon>
    </lineage>
</organism>
<dbReference type="AlphaFoldDB" id="W1YNU0"/>
<feature type="non-terminal residue" evidence="2">
    <location>
        <position position="51"/>
    </location>
</feature>
<comment type="caution">
    <text evidence="2">The sequence shown here is derived from an EMBL/GenBank/DDBJ whole genome shotgun (WGS) entry which is preliminary data.</text>
</comment>
<feature type="transmembrane region" description="Helical" evidence="1">
    <location>
        <begin position="12"/>
        <end position="34"/>
    </location>
</feature>
<keyword evidence="1" id="KW-0812">Transmembrane</keyword>
<name>W1YNU0_9ZZZZ</name>
<protein>
    <submittedName>
        <fullName evidence="2">Uncharacterized protein</fullName>
    </submittedName>
</protein>
<proteinExistence type="predicted"/>